<organism evidence="1 2">
    <name type="scientific">Puccinia sorghi</name>
    <dbReference type="NCBI Taxonomy" id="27349"/>
    <lineage>
        <taxon>Eukaryota</taxon>
        <taxon>Fungi</taxon>
        <taxon>Dikarya</taxon>
        <taxon>Basidiomycota</taxon>
        <taxon>Pucciniomycotina</taxon>
        <taxon>Pucciniomycetes</taxon>
        <taxon>Pucciniales</taxon>
        <taxon>Pucciniaceae</taxon>
        <taxon>Puccinia</taxon>
    </lineage>
</organism>
<feature type="non-terminal residue" evidence="1">
    <location>
        <position position="1"/>
    </location>
</feature>
<sequence length="183" mass="20854">PAMSLEDFQMGAGSLKASKRTSNPNCVKRSWIWTYFEETPDSESEICQATYNDGRICGSKLKKDQTKEAFRTSMNTSSKYTTLVIPSYQILTSQRIKIVLKIISLRIDLLKDQKYLAFTTDSWTSPNMMALMEITVNFVNSKFEFKEITLCFPHVSGNSFIFFLYKSNCVGSSNRVHGISVYV</sequence>
<evidence type="ECO:0000313" key="1">
    <source>
        <dbReference type="EMBL" id="KNZ57577.1"/>
    </source>
</evidence>
<evidence type="ECO:0000313" key="2">
    <source>
        <dbReference type="Proteomes" id="UP000037035"/>
    </source>
</evidence>
<proteinExistence type="predicted"/>
<dbReference type="EMBL" id="LAVV01006976">
    <property type="protein sequence ID" value="KNZ57577.1"/>
    <property type="molecule type" value="Genomic_DNA"/>
</dbReference>
<protein>
    <recommendedName>
        <fullName evidence="3">HAT C-terminal dimerisation domain-containing protein</fullName>
    </recommendedName>
</protein>
<dbReference type="VEuPathDB" id="FungiDB:VP01_2125g11"/>
<name>A0A0L6VAK0_9BASI</name>
<accession>A0A0L6VAK0</accession>
<keyword evidence="2" id="KW-1185">Reference proteome</keyword>
<dbReference type="Proteomes" id="UP000037035">
    <property type="component" value="Unassembled WGS sequence"/>
</dbReference>
<evidence type="ECO:0008006" key="3">
    <source>
        <dbReference type="Google" id="ProtNLM"/>
    </source>
</evidence>
<comment type="caution">
    <text evidence="1">The sequence shown here is derived from an EMBL/GenBank/DDBJ whole genome shotgun (WGS) entry which is preliminary data.</text>
</comment>
<reference evidence="1 2" key="1">
    <citation type="submission" date="2015-08" db="EMBL/GenBank/DDBJ databases">
        <title>Next Generation Sequencing and Analysis of the Genome of Puccinia sorghi L Schw, the Causal Agent of Maize Common Rust.</title>
        <authorList>
            <person name="Rochi L."/>
            <person name="Burguener G."/>
            <person name="Darino M."/>
            <person name="Turjanski A."/>
            <person name="Kreff E."/>
            <person name="Dieguez M.J."/>
            <person name="Sacco F."/>
        </authorList>
    </citation>
    <scope>NUCLEOTIDE SEQUENCE [LARGE SCALE GENOMIC DNA]</scope>
    <source>
        <strain evidence="1 2">RO10H11247</strain>
    </source>
</reference>
<gene>
    <name evidence="1" type="ORF">VP01_2125g11</name>
</gene>
<dbReference type="AlphaFoldDB" id="A0A0L6VAK0"/>